<sequence length="349" mass="39218">MRKLMVPVIVVFIAALLMSMFVVKEGERAIVFRFSSALKDANSDVVKVYEPGLHFKLPLFDTARLFEARIQTMDDQADRFVTSEKKDVIIDTYVKWRIKDFDKYYKSTSNDVSTAEGLMKRKVVDSLRAEIGLREIKQIVSGPERKKKEDEATDTAATDTAAATDTTTDAATTLPAETVEMLAEAEKPLNAVVEGQRDQIMANVLADIKVGSMEDLGVEIVDFRIKKINLPDEISESIYQRMRAERESVARKHRSQGREQAEVLRAKADLAVTQILSNANRDALVVRGEADAEAAEIYSAAFGKNPEFYNFLRSLKAYENSFKSKNDILVIDPNTEFFKYMKDAQGTAN</sequence>
<dbReference type="PANTHER" id="PTHR42911:SF1">
    <property type="entry name" value="MODULATOR OF FTSH PROTEASE HFLC"/>
    <property type="match status" value="1"/>
</dbReference>
<organism evidence="9 10">
    <name type="scientific">Photobacterium aphoticum</name>
    <dbReference type="NCBI Taxonomy" id="754436"/>
    <lineage>
        <taxon>Bacteria</taxon>
        <taxon>Pseudomonadati</taxon>
        <taxon>Pseudomonadota</taxon>
        <taxon>Gammaproteobacteria</taxon>
        <taxon>Vibrionales</taxon>
        <taxon>Vibrionaceae</taxon>
        <taxon>Photobacterium</taxon>
    </lineage>
</organism>
<evidence type="ECO:0000256" key="5">
    <source>
        <dbReference type="ARBA" id="ARBA00023136"/>
    </source>
</evidence>
<dbReference type="Pfam" id="PF01145">
    <property type="entry name" value="Band_7"/>
    <property type="match status" value="1"/>
</dbReference>
<feature type="domain" description="Band 7" evidence="8">
    <location>
        <begin position="18"/>
        <end position="242"/>
    </location>
</feature>
<dbReference type="AlphaFoldDB" id="A0A090QYT9"/>
<dbReference type="PIRSF" id="PIRSF005651">
    <property type="entry name" value="HflC"/>
    <property type="match status" value="1"/>
</dbReference>
<dbReference type="GO" id="GO:0016020">
    <property type="term" value="C:membrane"/>
    <property type="evidence" value="ECO:0007669"/>
    <property type="project" value="UniProtKB-SubCell"/>
</dbReference>
<keyword evidence="3" id="KW-0812">Transmembrane</keyword>
<dbReference type="PANTHER" id="PTHR42911">
    <property type="entry name" value="MODULATOR OF FTSH PROTEASE HFLC"/>
    <property type="match status" value="1"/>
</dbReference>
<comment type="subcellular location">
    <subcellularLocation>
        <location evidence="1">Membrane</location>
        <topology evidence="1">Single-pass membrane protein</topology>
    </subcellularLocation>
</comment>
<feature type="compositionally biased region" description="Low complexity" evidence="7">
    <location>
        <begin position="154"/>
        <end position="169"/>
    </location>
</feature>
<evidence type="ECO:0000259" key="8">
    <source>
        <dbReference type="SMART" id="SM00244"/>
    </source>
</evidence>
<evidence type="ECO:0000313" key="10">
    <source>
        <dbReference type="Proteomes" id="UP000029227"/>
    </source>
</evidence>
<reference evidence="9 10" key="1">
    <citation type="journal article" date="2014" name="Genome Announc.">
        <title>Draft Genome Sequences of Two Vibrionaceae Species, Vibrio ponticus C121 and Photobacterium aphoticum C119, Isolated as Coral Reef Microbiota.</title>
        <authorList>
            <person name="Al-saari N."/>
            <person name="Meirelles P.M."/>
            <person name="Mino S."/>
            <person name="Suda W."/>
            <person name="Oshima K."/>
            <person name="Hattori M."/>
            <person name="Ohkuma M."/>
            <person name="Thompson F.L."/>
            <person name="Gomez-Gil B."/>
            <person name="Sawabe T."/>
            <person name="Sawabe T."/>
        </authorList>
    </citation>
    <scope>NUCLEOTIDE SEQUENCE [LARGE SCALE GENOMIC DNA]</scope>
    <source>
        <strain evidence="9 10">JCM 19237</strain>
    </source>
</reference>
<evidence type="ECO:0000256" key="1">
    <source>
        <dbReference type="ARBA" id="ARBA00004167"/>
    </source>
</evidence>
<accession>A0A090QYT9</accession>
<comment type="caution">
    <text evidence="9">The sequence shown here is derived from an EMBL/GenBank/DDBJ whole genome shotgun (WGS) entry which is preliminary data.</text>
</comment>
<comment type="function">
    <text evidence="6">HflC and HflK could regulate a protease.</text>
</comment>
<proteinExistence type="inferred from homology"/>
<feature type="region of interest" description="Disordered" evidence="7">
    <location>
        <begin position="142"/>
        <end position="169"/>
    </location>
</feature>
<keyword evidence="4" id="KW-1133">Transmembrane helix</keyword>
<dbReference type="CDD" id="cd03405">
    <property type="entry name" value="SPFH_HflC"/>
    <property type="match status" value="1"/>
</dbReference>
<dbReference type="InterPro" id="IPR010200">
    <property type="entry name" value="HflC"/>
</dbReference>
<evidence type="ECO:0000256" key="3">
    <source>
        <dbReference type="ARBA" id="ARBA00022692"/>
    </source>
</evidence>
<dbReference type="STRING" id="754436.JCM19237_3727"/>
<dbReference type="eggNOG" id="COG0330">
    <property type="taxonomic scope" value="Bacteria"/>
</dbReference>
<evidence type="ECO:0000256" key="6">
    <source>
        <dbReference type="PIRNR" id="PIRNR005651"/>
    </source>
</evidence>
<dbReference type="InterPro" id="IPR036013">
    <property type="entry name" value="Band_7/SPFH_dom_sf"/>
</dbReference>
<dbReference type="SMART" id="SM00244">
    <property type="entry name" value="PHB"/>
    <property type="match status" value="1"/>
</dbReference>
<evidence type="ECO:0000256" key="2">
    <source>
        <dbReference type="ARBA" id="ARBA00007862"/>
    </source>
</evidence>
<evidence type="ECO:0000256" key="7">
    <source>
        <dbReference type="SAM" id="MobiDB-lite"/>
    </source>
</evidence>
<dbReference type="SUPFAM" id="SSF117892">
    <property type="entry name" value="Band 7/SPFH domain"/>
    <property type="match status" value="2"/>
</dbReference>
<dbReference type="EMBL" id="BBMN01000025">
    <property type="protein sequence ID" value="GAL08365.1"/>
    <property type="molecule type" value="Genomic_DNA"/>
</dbReference>
<name>A0A090QYT9_9GAMM</name>
<gene>
    <name evidence="9" type="ORF">JCM19237_3727</name>
</gene>
<dbReference type="Gene3D" id="3.30.479.30">
    <property type="entry name" value="Band 7 domain"/>
    <property type="match status" value="2"/>
</dbReference>
<dbReference type="InterPro" id="IPR001107">
    <property type="entry name" value="Band_7"/>
</dbReference>
<dbReference type="Proteomes" id="UP000029227">
    <property type="component" value="Unassembled WGS sequence"/>
</dbReference>
<comment type="similarity">
    <text evidence="2 6">Belongs to the band 7/mec-2 family. HflC subfamily.</text>
</comment>
<evidence type="ECO:0000313" key="9">
    <source>
        <dbReference type="EMBL" id="GAL08365.1"/>
    </source>
</evidence>
<evidence type="ECO:0000256" key="4">
    <source>
        <dbReference type="ARBA" id="ARBA00022989"/>
    </source>
</evidence>
<keyword evidence="5" id="KW-0472">Membrane</keyword>
<dbReference type="NCBIfam" id="TIGR01932">
    <property type="entry name" value="hflC"/>
    <property type="match status" value="1"/>
</dbReference>
<protein>
    <recommendedName>
        <fullName evidence="6">Protein HflC</fullName>
    </recommendedName>
</protein>